<gene>
    <name evidence="2" type="ORF">AS156_06655</name>
</gene>
<accession>A0A109JT37</accession>
<comment type="caution">
    <text evidence="2">The sequence shown here is derived from an EMBL/GenBank/DDBJ whole genome shotgun (WGS) entry which is preliminary data.</text>
</comment>
<name>A0A109JT37_9BRAD</name>
<keyword evidence="3" id="KW-1185">Reference proteome</keyword>
<organism evidence="2 3">
    <name type="scientific">Bradyrhizobium macuxiense</name>
    <dbReference type="NCBI Taxonomy" id="1755647"/>
    <lineage>
        <taxon>Bacteria</taxon>
        <taxon>Pseudomonadati</taxon>
        <taxon>Pseudomonadota</taxon>
        <taxon>Alphaproteobacteria</taxon>
        <taxon>Hyphomicrobiales</taxon>
        <taxon>Nitrobacteraceae</taxon>
        <taxon>Bradyrhizobium</taxon>
    </lineage>
</organism>
<evidence type="ECO:0000313" key="2">
    <source>
        <dbReference type="EMBL" id="KWV54655.1"/>
    </source>
</evidence>
<dbReference type="EMBL" id="LNCU01000070">
    <property type="protein sequence ID" value="KWV54655.1"/>
    <property type="molecule type" value="Genomic_DNA"/>
</dbReference>
<sequence>MAPHGLAAGRNDGFCGVVEGTSLSAGAAQPYSTRGDLKSLSDTPYYDSGLNLARLRDEPHYPSACEAEMSFSAAPSSQQSALQDAASDELPAFGIEPASPWNGRDTEPASPPILWDQISPSSFVEAAGPCAPYDSRAACGGDDQEAGPSSVAGAVGISSVDGSGLQDFGRFVGRDWDHRQWGNGGQEVSKELTDLLLAWGQLPTLGRRWRMEFLINGERYTAELTIRSSNPNRLLSSDQSLVVYLIHHPRRN</sequence>
<protein>
    <submittedName>
        <fullName evidence="2">Uncharacterized protein</fullName>
    </submittedName>
</protein>
<reference evidence="2 3" key="1">
    <citation type="submission" date="2015-11" db="EMBL/GenBank/DDBJ databases">
        <title>Draft Genome Sequence of the Strain BR 10303 (Bradyrhizobium sp.) isolated from nodules of Centrolobium paraense.</title>
        <authorList>
            <person name="Zelli J.E."/>
            <person name="Simoes-Araujo J.L."/>
            <person name="Barauna A.C."/>
            <person name="Silva K."/>
        </authorList>
    </citation>
    <scope>NUCLEOTIDE SEQUENCE [LARGE SCALE GENOMIC DNA]</scope>
    <source>
        <strain evidence="2 3">BR 10303</strain>
    </source>
</reference>
<dbReference type="Proteomes" id="UP000057737">
    <property type="component" value="Unassembled WGS sequence"/>
</dbReference>
<evidence type="ECO:0000313" key="3">
    <source>
        <dbReference type="Proteomes" id="UP000057737"/>
    </source>
</evidence>
<dbReference type="AlphaFoldDB" id="A0A109JT37"/>
<evidence type="ECO:0000256" key="1">
    <source>
        <dbReference type="SAM" id="MobiDB-lite"/>
    </source>
</evidence>
<feature type="region of interest" description="Disordered" evidence="1">
    <location>
        <begin position="92"/>
        <end position="116"/>
    </location>
</feature>
<proteinExistence type="predicted"/>